<evidence type="ECO:0000256" key="1">
    <source>
        <dbReference type="SAM" id="MobiDB-lite"/>
    </source>
</evidence>
<reference evidence="2 3" key="1">
    <citation type="submission" date="2014-08" db="EMBL/GenBank/DDBJ databases">
        <authorList>
            <person name="Sibley D."/>
            <person name="Venepally P."/>
            <person name="Karamycheva S."/>
            <person name="Hadjithomas M."/>
            <person name="Khan A."/>
            <person name="Brunk B."/>
            <person name="Roos D."/>
            <person name="Caler E."/>
            <person name="Lorenzi H."/>
        </authorList>
    </citation>
    <scope>NUCLEOTIDE SEQUENCE [LARGE SCALE GENOMIC DNA]</scope>
    <source>
        <strain evidence="2 3">VAND</strain>
    </source>
</reference>
<feature type="compositionally biased region" description="Low complexity" evidence="1">
    <location>
        <begin position="90"/>
        <end position="113"/>
    </location>
</feature>
<name>A0A086PUB3_TOXGO</name>
<accession>A0A086PUB3</accession>
<dbReference type="EMBL" id="AEYJ02001212">
    <property type="protein sequence ID" value="KFH03945.1"/>
    <property type="molecule type" value="Genomic_DNA"/>
</dbReference>
<dbReference type="AlphaFoldDB" id="A0A086PUB3"/>
<feature type="region of interest" description="Disordered" evidence="1">
    <location>
        <begin position="56"/>
        <end position="117"/>
    </location>
</feature>
<evidence type="ECO:0000313" key="2">
    <source>
        <dbReference type="EMBL" id="KFH03945.1"/>
    </source>
</evidence>
<proteinExistence type="predicted"/>
<gene>
    <name evidence="2" type="ORF">TGVAND_320005</name>
</gene>
<evidence type="ECO:0000313" key="3">
    <source>
        <dbReference type="Proteomes" id="UP000028840"/>
    </source>
</evidence>
<dbReference type="VEuPathDB" id="ToxoDB:TGVAND_320005"/>
<comment type="caution">
    <text evidence="2">The sequence shown here is derived from an EMBL/GenBank/DDBJ whole genome shotgun (WGS) entry which is preliminary data.</text>
</comment>
<organism evidence="2 3">
    <name type="scientific">Toxoplasma gondii VAND</name>
    <dbReference type="NCBI Taxonomy" id="933077"/>
    <lineage>
        <taxon>Eukaryota</taxon>
        <taxon>Sar</taxon>
        <taxon>Alveolata</taxon>
        <taxon>Apicomplexa</taxon>
        <taxon>Conoidasida</taxon>
        <taxon>Coccidia</taxon>
        <taxon>Eucoccidiorida</taxon>
        <taxon>Eimeriorina</taxon>
        <taxon>Sarcocystidae</taxon>
        <taxon>Toxoplasma</taxon>
    </lineage>
</organism>
<reference evidence="2 3" key="2">
    <citation type="journal article" date="2015" name="Eukaryot. Cell">
        <title>Genetic mapping reveals that sinefungin resistance in Toxoplasma gondii is controlled by a putative amino acid transporter locus that can be used as a negative selectable marker.</title>
        <authorList>
            <person name="Behnke M.S."/>
            <person name="Khan A."/>
            <person name="Sibley L.D."/>
        </authorList>
    </citation>
    <scope>NUCLEOTIDE SEQUENCE [LARGE SCALE GENOMIC DNA]</scope>
    <source>
        <strain evidence="2 3">VAND</strain>
    </source>
</reference>
<dbReference type="OrthoDB" id="382086at2759"/>
<sequence>MALSPIGRSPPYLSVLSQFLRPLTLSQSFRARAAPRGVSLGQPSCHFRVFCQSRTSETRPPPVRSSRSLPSAATRAGCHSSQKTIAIPARPRSSSSSSSTSPSSPGTLSPLWSRRTRPGLSPAGGVEDFSRLCSVHRCSRTFSRSISSLYSASAAPAFAFGGDARSSHVLARAPAAFSRSLSPSLSSFAALPSSPPSFDFLDIIARTSVTSPSVLASAPLRLGQELREKRHAVFSQSRGYKPVIDWVKNRINARMRQYRKRSLKKKNHSKVIQRFKLTRFGWQRLRSGRNGEKENLTHKQLKRTMGYTFVSRDDLWKFRFQLPSHILRLRDAPINRNPNIRKIRRSLPSYFG</sequence>
<protein>
    <submittedName>
        <fullName evidence="2">Uncharacterized protein</fullName>
    </submittedName>
</protein>
<dbReference type="Proteomes" id="UP000028840">
    <property type="component" value="Unassembled WGS sequence"/>
</dbReference>